<accession>A0A812IQM1</accession>
<keyword evidence="1" id="KW-1133">Transmembrane helix</keyword>
<keyword evidence="4" id="KW-1185">Reference proteome</keyword>
<keyword evidence="1" id="KW-0472">Membrane</keyword>
<evidence type="ECO:0000256" key="1">
    <source>
        <dbReference type="SAM" id="Phobius"/>
    </source>
</evidence>
<organism evidence="3 4">
    <name type="scientific">Symbiodinium pilosum</name>
    <name type="common">Dinoflagellate</name>
    <dbReference type="NCBI Taxonomy" id="2952"/>
    <lineage>
        <taxon>Eukaryota</taxon>
        <taxon>Sar</taxon>
        <taxon>Alveolata</taxon>
        <taxon>Dinophyceae</taxon>
        <taxon>Suessiales</taxon>
        <taxon>Symbiodiniaceae</taxon>
        <taxon>Symbiodinium</taxon>
    </lineage>
</organism>
<protein>
    <submittedName>
        <fullName evidence="3">Fam213a protein</fullName>
    </submittedName>
</protein>
<evidence type="ECO:0000313" key="3">
    <source>
        <dbReference type="EMBL" id="CAE7154078.1"/>
    </source>
</evidence>
<feature type="transmembrane region" description="Helical" evidence="1">
    <location>
        <begin position="89"/>
        <end position="111"/>
    </location>
</feature>
<dbReference type="EMBL" id="CAJNIZ010000126">
    <property type="protein sequence ID" value="CAE7154078.1"/>
    <property type="molecule type" value="Genomic_DNA"/>
</dbReference>
<dbReference type="AlphaFoldDB" id="A0A812IQM1"/>
<feature type="chain" id="PRO_5032355591" evidence="2">
    <location>
        <begin position="22"/>
        <end position="251"/>
    </location>
</feature>
<feature type="signal peptide" evidence="2">
    <location>
        <begin position="1"/>
        <end position="21"/>
    </location>
</feature>
<keyword evidence="2" id="KW-0732">Signal</keyword>
<gene>
    <name evidence="3" type="primary">fam213a</name>
    <name evidence="3" type="ORF">SPIL2461_LOCUS290</name>
</gene>
<keyword evidence="1" id="KW-0812">Transmembrane</keyword>
<feature type="transmembrane region" description="Helical" evidence="1">
    <location>
        <begin position="117"/>
        <end position="142"/>
    </location>
</feature>
<dbReference type="Proteomes" id="UP000649617">
    <property type="component" value="Unassembled WGS sequence"/>
</dbReference>
<sequence>MYIGIAVYWLTLLVFRRQTRVFLDIACIDQQDSKLKFEGLVSMGAVIKRSQSMLVLWDSTYVKRLWCIFELGAFLHTHDMSALKVCPTYLGPVVMGSNVALTLVMVLSRSVSDEDAWIFMSVVAALSLPCFTLMASSARAYYRSISTMDQQLSQFSPALVDSSCCQCGHEDGSLCDRKIILRSSFACCVAQEPISTLHTDFGALRGQILQRVRASGFYGGLHSRSRVLDACVTSSVNPKRVWGFRLEGFLP</sequence>
<comment type="caution">
    <text evidence="3">The sequence shown here is derived from an EMBL/GenBank/DDBJ whole genome shotgun (WGS) entry which is preliminary data.</text>
</comment>
<dbReference type="OrthoDB" id="423576at2759"/>
<evidence type="ECO:0000256" key="2">
    <source>
        <dbReference type="SAM" id="SignalP"/>
    </source>
</evidence>
<reference evidence="3" key="1">
    <citation type="submission" date="2021-02" db="EMBL/GenBank/DDBJ databases">
        <authorList>
            <person name="Dougan E. K."/>
            <person name="Rhodes N."/>
            <person name="Thang M."/>
            <person name="Chan C."/>
        </authorList>
    </citation>
    <scope>NUCLEOTIDE SEQUENCE</scope>
</reference>
<proteinExistence type="predicted"/>
<name>A0A812IQM1_SYMPI</name>
<dbReference type="InterPro" id="IPR035897">
    <property type="entry name" value="Toll_tir_struct_dom_sf"/>
</dbReference>
<dbReference type="SUPFAM" id="SSF52200">
    <property type="entry name" value="Toll/Interleukin receptor TIR domain"/>
    <property type="match status" value="1"/>
</dbReference>
<evidence type="ECO:0000313" key="4">
    <source>
        <dbReference type="Proteomes" id="UP000649617"/>
    </source>
</evidence>